<feature type="compositionally biased region" description="Low complexity" evidence="1">
    <location>
        <begin position="16"/>
        <end position="25"/>
    </location>
</feature>
<dbReference type="EMBL" id="BNJQ01000019">
    <property type="protein sequence ID" value="GHP08090.1"/>
    <property type="molecule type" value="Genomic_DNA"/>
</dbReference>
<protein>
    <submittedName>
        <fullName evidence="2">Uncharacterized protein</fullName>
    </submittedName>
</protein>
<proteinExistence type="predicted"/>
<feature type="compositionally biased region" description="Basic and acidic residues" evidence="1">
    <location>
        <begin position="41"/>
        <end position="53"/>
    </location>
</feature>
<keyword evidence="3" id="KW-1185">Reference proteome</keyword>
<reference evidence="2" key="1">
    <citation type="submission" date="2020-10" db="EMBL/GenBank/DDBJ databases">
        <title>Unveiling of a novel bifunctional photoreceptor, Dualchrome1, isolated from a cosmopolitan green alga.</title>
        <authorList>
            <person name="Suzuki S."/>
            <person name="Kawachi M."/>
        </authorList>
    </citation>
    <scope>NUCLEOTIDE SEQUENCE</scope>
    <source>
        <strain evidence="2">NIES 2893</strain>
    </source>
</reference>
<feature type="region of interest" description="Disordered" evidence="1">
    <location>
        <begin position="1"/>
        <end position="57"/>
    </location>
</feature>
<evidence type="ECO:0000313" key="2">
    <source>
        <dbReference type="EMBL" id="GHP08090.1"/>
    </source>
</evidence>
<name>A0A830HQN3_9CHLO</name>
<evidence type="ECO:0000313" key="3">
    <source>
        <dbReference type="Proteomes" id="UP000660262"/>
    </source>
</evidence>
<dbReference type="Proteomes" id="UP000660262">
    <property type="component" value="Unassembled WGS sequence"/>
</dbReference>
<sequence length="709" mass="79983">MSSSHHGASAPPPPSQLLSLFLNPQPGGGGESSTYSLKRKREPDEVDEKKSTDLQDAQTLQARGKFRTFEEARTYVRELGLKSWREWWAWSKSGARPHDIPSHPETTYESSGWTSWGDFLGYAVGKQARKTKESKFRTFEDARTYVRTLGLKSQKEWHAWSSSGARPHDIPSDPDVMYKSSGWTSLSDFLGYAARSFRSFEDARSYVRTLGLKSWEKWHAWSKSGARPHDIPSNPDQKYKSSGWTSLGDFLGYAARSFRSFEDARSYVRTLGLKSVEEWQAWSSSGARPHDIPGNPETTYESSGWLSYGDFLGYAVGKQDRKTKESTFRTFEEARTYVRELGLKSQKEWHEWSSSGARPHDIPGNPDQKYKSSGWTSLGDFLGYANGKVSCPYRTFEEARTYVRELGLKSWKEWNAWSSSGTRPHDIPSNPNRTYASSGWLSYGDFVGYAARSFRSFEEARVYVHTLGLKSQKEWQAWTSSGVRPHDIPGAPNVTYASSGWTSWGDFLGYAVGKHKQARKTKESKFRTFEEARTYVRELGLKSQTEWQAWSASGARPHDIPSHPETTYASSGWTSWGDFLGYAVGKAAVSTENVCIELIALPRALKGETNDITPPQISQRFIVFDTPILEMRYAAMYVAQMLREEGSKGVNDGDIELRLLSGEVVSLSEQKIRDLLVFPKLEASSNSAAGSLPLLKVHYRHVHAGVKEE</sequence>
<accession>A0A830HQN3</accession>
<comment type="caution">
    <text evidence="2">The sequence shown here is derived from an EMBL/GenBank/DDBJ whole genome shotgun (WGS) entry which is preliminary data.</text>
</comment>
<organism evidence="2 3">
    <name type="scientific">Pycnococcus provasolii</name>
    <dbReference type="NCBI Taxonomy" id="41880"/>
    <lineage>
        <taxon>Eukaryota</taxon>
        <taxon>Viridiplantae</taxon>
        <taxon>Chlorophyta</taxon>
        <taxon>Pseudoscourfieldiophyceae</taxon>
        <taxon>Pseudoscourfieldiales</taxon>
        <taxon>Pycnococcaceae</taxon>
        <taxon>Pycnococcus</taxon>
    </lineage>
</organism>
<evidence type="ECO:0000256" key="1">
    <source>
        <dbReference type="SAM" id="MobiDB-lite"/>
    </source>
</evidence>
<dbReference type="AlphaFoldDB" id="A0A830HQN3"/>
<gene>
    <name evidence="2" type="ORF">PPROV_000683200</name>
</gene>